<protein>
    <recommendedName>
        <fullName evidence="4">Tandem five-TM protein</fullName>
    </recommendedName>
</protein>
<evidence type="ECO:0000313" key="3">
    <source>
        <dbReference type="Proteomes" id="UP000070053"/>
    </source>
</evidence>
<feature type="transmembrane region" description="Helical" evidence="1">
    <location>
        <begin position="194"/>
        <end position="215"/>
    </location>
</feature>
<name>A0A139PPU0_STROR</name>
<feature type="transmembrane region" description="Helical" evidence="1">
    <location>
        <begin position="121"/>
        <end position="139"/>
    </location>
</feature>
<evidence type="ECO:0008006" key="4">
    <source>
        <dbReference type="Google" id="ProtNLM"/>
    </source>
</evidence>
<dbReference type="InterPro" id="IPR005915">
    <property type="entry name" value="Tandem_5TM"/>
</dbReference>
<proteinExistence type="predicted"/>
<dbReference type="EMBL" id="LQZP01000126">
    <property type="protein sequence ID" value="KXT92324.1"/>
    <property type="molecule type" value="Genomic_DNA"/>
</dbReference>
<keyword evidence="1" id="KW-0812">Transmembrane</keyword>
<sequence>MGQFIRKIRELIRGIDVELKFKNSSMMCFQIVQIDQESKKYVMDTSTISPKSYYWGIKTDTITVDMVEIEKNNNQFAIKPRRPVNATMIAIIVQPIVKVSYDALKELFIHNNISEQILLKLLLFAISMLISYFAILISLKFSHKKADKWIPKNSNKYIVTFKTIQKSNGGVYPFVGAIALCLLFFLGLNNGTEGAFLVINGIISLFFFIFTLGSFPIAHPYKHGQIEVEKIEKI</sequence>
<dbReference type="AlphaFoldDB" id="A0A139PPU0"/>
<keyword evidence="1" id="KW-1133">Transmembrane helix</keyword>
<evidence type="ECO:0000256" key="1">
    <source>
        <dbReference type="SAM" id="Phobius"/>
    </source>
</evidence>
<reference evidence="2 3" key="1">
    <citation type="submission" date="2016-01" db="EMBL/GenBank/DDBJ databases">
        <title>Highly variable Streptococcus oralis are common among viridans streptococci isolated from primates.</title>
        <authorList>
            <person name="Denapaite D."/>
            <person name="Rieger M."/>
            <person name="Koendgen S."/>
            <person name="Brueckner R."/>
            <person name="Ochigava I."/>
            <person name="Kappeler P."/>
            <person name="Maetz-Rensing K."/>
            <person name="Leendertz F."/>
            <person name="Hakenbeck R."/>
        </authorList>
    </citation>
    <scope>NUCLEOTIDE SEQUENCE [LARGE SCALE GENOMIC DNA]</scope>
    <source>
        <strain evidence="2 3">DD21</strain>
    </source>
</reference>
<comment type="caution">
    <text evidence="2">The sequence shown here is derived from an EMBL/GenBank/DDBJ whole genome shotgun (WGS) entry which is preliminary data.</text>
</comment>
<organism evidence="2 3">
    <name type="scientific">Streptococcus oralis</name>
    <dbReference type="NCBI Taxonomy" id="1303"/>
    <lineage>
        <taxon>Bacteria</taxon>
        <taxon>Bacillati</taxon>
        <taxon>Bacillota</taxon>
        <taxon>Bacilli</taxon>
        <taxon>Lactobacillales</taxon>
        <taxon>Streptococcaceae</taxon>
        <taxon>Streptococcus</taxon>
    </lineage>
</organism>
<dbReference type="Proteomes" id="UP000070053">
    <property type="component" value="Unassembled WGS sequence"/>
</dbReference>
<dbReference type="OrthoDB" id="2216275at2"/>
<dbReference type="PATRIC" id="fig|1303.81.peg.547"/>
<accession>A0A139PPU0</accession>
<keyword evidence="1" id="KW-0472">Membrane</keyword>
<gene>
    <name evidence="2" type="ORF">SORDD21_00438</name>
</gene>
<feature type="transmembrane region" description="Helical" evidence="1">
    <location>
        <begin position="171"/>
        <end position="188"/>
    </location>
</feature>
<dbReference type="NCBIfam" id="TIGR01218">
    <property type="entry name" value="Gpos_tandem_5TM"/>
    <property type="match status" value="1"/>
</dbReference>
<evidence type="ECO:0000313" key="2">
    <source>
        <dbReference type="EMBL" id="KXT92324.1"/>
    </source>
</evidence>